<evidence type="ECO:0000256" key="1">
    <source>
        <dbReference type="SAM" id="Phobius"/>
    </source>
</evidence>
<comment type="caution">
    <text evidence="2">The sequence shown here is derived from an EMBL/GenBank/DDBJ whole genome shotgun (WGS) entry which is preliminary data.</text>
</comment>
<keyword evidence="1" id="KW-0812">Transmembrane</keyword>
<evidence type="ECO:0000313" key="2">
    <source>
        <dbReference type="EMBL" id="MFD2868250.1"/>
    </source>
</evidence>
<dbReference type="NCBIfam" id="NF033218">
    <property type="entry name" value="anchor_AmaP"/>
    <property type="match status" value="1"/>
</dbReference>
<reference evidence="3" key="1">
    <citation type="journal article" date="2019" name="Int. J. Syst. Evol. Microbiol.">
        <title>The Global Catalogue of Microorganisms (GCM) 10K type strain sequencing project: providing services to taxonomists for standard genome sequencing and annotation.</title>
        <authorList>
            <consortium name="The Broad Institute Genomics Platform"/>
            <consortium name="The Broad Institute Genome Sequencing Center for Infectious Disease"/>
            <person name="Wu L."/>
            <person name="Ma J."/>
        </authorList>
    </citation>
    <scope>NUCLEOTIDE SEQUENCE [LARGE SCALE GENOMIC DNA]</scope>
    <source>
        <strain evidence="3">KCTC 33522</strain>
    </source>
</reference>
<dbReference type="EMBL" id="JBHUOR010000038">
    <property type="protein sequence ID" value="MFD2868250.1"/>
    <property type="molecule type" value="Genomic_DNA"/>
</dbReference>
<keyword evidence="3" id="KW-1185">Reference proteome</keyword>
<dbReference type="Proteomes" id="UP001597568">
    <property type="component" value="Unassembled WGS sequence"/>
</dbReference>
<protein>
    <submittedName>
        <fullName evidence="2">Alkaline shock response membrane anchor protein AmaP</fullName>
    </submittedName>
</protein>
<evidence type="ECO:0000313" key="3">
    <source>
        <dbReference type="Proteomes" id="UP001597568"/>
    </source>
</evidence>
<proteinExistence type="predicted"/>
<feature type="transmembrane region" description="Helical" evidence="1">
    <location>
        <begin position="48"/>
        <end position="69"/>
    </location>
</feature>
<gene>
    <name evidence="2" type="primary">amaP</name>
    <name evidence="2" type="ORF">ACFSY7_07045</name>
</gene>
<dbReference type="RefSeq" id="WP_380147369.1">
    <property type="nucleotide sequence ID" value="NZ_JBHUOR010000038.1"/>
</dbReference>
<feature type="transmembrane region" description="Helical" evidence="1">
    <location>
        <begin position="7"/>
        <end position="28"/>
    </location>
</feature>
<keyword evidence="1" id="KW-0472">Membrane</keyword>
<organism evidence="2 3">
    <name type="scientific">Kurthia populi</name>
    <dbReference type="NCBI Taxonomy" id="1562132"/>
    <lineage>
        <taxon>Bacteria</taxon>
        <taxon>Bacillati</taxon>
        <taxon>Bacillota</taxon>
        <taxon>Bacilli</taxon>
        <taxon>Bacillales</taxon>
        <taxon>Caryophanaceae</taxon>
        <taxon>Kurthia</taxon>
    </lineage>
</organism>
<accession>A0ABW5XZP7</accession>
<keyword evidence="1" id="KW-1133">Transmembrane helix</keyword>
<name>A0ABW5XZP7_9BACL</name>
<sequence length="180" mass="21176">MHKLKRLISFLIGLIVFLGIGALALMVFDIPQLSDIQRQLSGYEWFEPTLYILTTLIVFIALILLLFAFSTSYKKRGIYERFEDGDIYITKQTIENHVKQAIEKYDDVRQPTVAVKLHQRSKDSYLDIMIDMLVTRPDTQVLFEQMYSDIKASTEQFAEMPVRHLKFQPIDQKELRRRVI</sequence>